<feature type="compositionally biased region" description="Low complexity" evidence="1">
    <location>
        <begin position="33"/>
        <end position="47"/>
    </location>
</feature>
<evidence type="ECO:0000313" key="3">
    <source>
        <dbReference type="Proteomes" id="UP000314294"/>
    </source>
</evidence>
<evidence type="ECO:0000256" key="1">
    <source>
        <dbReference type="SAM" id="MobiDB-lite"/>
    </source>
</evidence>
<dbReference type="Proteomes" id="UP000314294">
    <property type="component" value="Unassembled WGS sequence"/>
</dbReference>
<keyword evidence="3" id="KW-1185">Reference proteome</keyword>
<reference evidence="2 3" key="1">
    <citation type="submission" date="2019-03" db="EMBL/GenBank/DDBJ databases">
        <title>First draft genome of Liparis tanakae, snailfish: a comprehensive survey of snailfish specific genes.</title>
        <authorList>
            <person name="Kim W."/>
            <person name="Song I."/>
            <person name="Jeong J.-H."/>
            <person name="Kim D."/>
            <person name="Kim S."/>
            <person name="Ryu S."/>
            <person name="Song J.Y."/>
            <person name="Lee S.K."/>
        </authorList>
    </citation>
    <scope>NUCLEOTIDE SEQUENCE [LARGE SCALE GENOMIC DNA]</scope>
    <source>
        <tissue evidence="2">Muscle</tissue>
    </source>
</reference>
<accession>A0A4Z2ESW4</accession>
<proteinExistence type="predicted"/>
<feature type="compositionally biased region" description="Pro residues" evidence="1">
    <location>
        <begin position="1"/>
        <end position="11"/>
    </location>
</feature>
<protein>
    <submittedName>
        <fullName evidence="2">Uncharacterized protein</fullName>
    </submittedName>
</protein>
<name>A0A4Z2ESW4_9TELE</name>
<dbReference type="AlphaFoldDB" id="A0A4Z2ESW4"/>
<organism evidence="2 3">
    <name type="scientific">Liparis tanakae</name>
    <name type="common">Tanaka's snailfish</name>
    <dbReference type="NCBI Taxonomy" id="230148"/>
    <lineage>
        <taxon>Eukaryota</taxon>
        <taxon>Metazoa</taxon>
        <taxon>Chordata</taxon>
        <taxon>Craniata</taxon>
        <taxon>Vertebrata</taxon>
        <taxon>Euteleostomi</taxon>
        <taxon>Actinopterygii</taxon>
        <taxon>Neopterygii</taxon>
        <taxon>Teleostei</taxon>
        <taxon>Neoteleostei</taxon>
        <taxon>Acanthomorphata</taxon>
        <taxon>Eupercaria</taxon>
        <taxon>Perciformes</taxon>
        <taxon>Cottioidei</taxon>
        <taxon>Cottales</taxon>
        <taxon>Liparidae</taxon>
        <taxon>Liparis</taxon>
    </lineage>
</organism>
<sequence>MVRQGAPPPVRDVPVALQLPAGGHGEQAVGPRVVGQRAGQQEAGQEAAEGVAVLLEEHQHPVHGLDAQGVT</sequence>
<evidence type="ECO:0000313" key="2">
    <source>
        <dbReference type="EMBL" id="TNN31996.1"/>
    </source>
</evidence>
<gene>
    <name evidence="2" type="ORF">EYF80_057845</name>
</gene>
<dbReference type="EMBL" id="SRLO01002997">
    <property type="protein sequence ID" value="TNN31996.1"/>
    <property type="molecule type" value="Genomic_DNA"/>
</dbReference>
<feature type="region of interest" description="Disordered" evidence="1">
    <location>
        <begin position="1"/>
        <end position="47"/>
    </location>
</feature>
<comment type="caution">
    <text evidence="2">The sequence shown here is derived from an EMBL/GenBank/DDBJ whole genome shotgun (WGS) entry which is preliminary data.</text>
</comment>